<sequence length="105" mass="12559">MKDNELKIVETYISFKDYIELEDDIKKDIVLHGIDNKSQLYQYIETLDSKYIVVKEIPTYSSNEVAYLIKTIDELCIRCRITSYNEVKRKCKFMEQTTIKFNNKD</sequence>
<proteinExistence type="predicted"/>
<dbReference type="Proteomes" id="UP000594097">
    <property type="component" value="Segment"/>
</dbReference>
<dbReference type="EMBL" id="MT774393">
    <property type="protein sequence ID" value="QOR59780.1"/>
    <property type="molecule type" value="Genomic_DNA"/>
</dbReference>
<evidence type="ECO:0000313" key="1">
    <source>
        <dbReference type="EMBL" id="QOR59780.1"/>
    </source>
</evidence>
<organism evidence="1 2">
    <name type="scientific">uncultured phage cr127_1</name>
    <dbReference type="NCBI Taxonomy" id="2772077"/>
    <lineage>
        <taxon>Viruses</taxon>
        <taxon>Duplodnaviria</taxon>
        <taxon>Heunggongvirae</taxon>
        <taxon>Uroviricota</taxon>
        <taxon>Caudoviricetes</taxon>
        <taxon>Crassvirales</taxon>
        <taxon>Crevaviridae</taxon>
        <taxon>Doltivirinae</taxon>
        <taxon>Kahucivirus</taxon>
        <taxon>Kahucivirus intestinalis</taxon>
    </lineage>
</organism>
<dbReference type="KEGG" id="vg:65130392"/>
<name>A0A7M1S2W4_9CAUD</name>
<reference evidence="1 2" key="1">
    <citation type="submission" date="2020-07" db="EMBL/GenBank/DDBJ databases">
        <title>Taxonomic proposal: Crassvirales, a new order of highly abundant and diverse bacterial viruses.</title>
        <authorList>
            <person name="Shkoporov A.N."/>
            <person name="Stockdale S.R."/>
            <person name="Guerin E."/>
            <person name="Ross R.P."/>
            <person name="Hill C."/>
        </authorList>
    </citation>
    <scope>NUCLEOTIDE SEQUENCE [LARGE SCALE GENOMIC DNA]</scope>
</reference>
<evidence type="ECO:0000313" key="2">
    <source>
        <dbReference type="Proteomes" id="UP000594097"/>
    </source>
</evidence>
<accession>A0A7M1S2W4</accession>
<dbReference type="RefSeq" id="YP_010111938.1">
    <property type="nucleotide sequence ID" value="NC_055886.1"/>
</dbReference>
<protein>
    <submittedName>
        <fullName evidence="1">Uncharacterized protein</fullName>
    </submittedName>
</protein>
<keyword evidence="2" id="KW-1185">Reference proteome</keyword>
<dbReference type="GeneID" id="65130392"/>